<evidence type="ECO:0000256" key="1">
    <source>
        <dbReference type="ARBA" id="ARBA00004141"/>
    </source>
</evidence>
<dbReference type="SUPFAM" id="SSF161098">
    <property type="entry name" value="MetI-like"/>
    <property type="match status" value="1"/>
</dbReference>
<dbReference type="InterPro" id="IPR027417">
    <property type="entry name" value="P-loop_NTPase"/>
</dbReference>
<evidence type="ECO:0000256" key="9">
    <source>
        <dbReference type="ARBA" id="ARBA00022989"/>
    </source>
</evidence>
<dbReference type="PROSITE" id="PS50893">
    <property type="entry name" value="ABC_TRANSPORTER_2"/>
    <property type="match status" value="1"/>
</dbReference>
<comment type="similarity">
    <text evidence="3">Belongs to the ABC transporter superfamily.</text>
</comment>
<dbReference type="Pfam" id="PF00005">
    <property type="entry name" value="ABC_tran"/>
    <property type="match status" value="1"/>
</dbReference>
<dbReference type="Pfam" id="PF12911">
    <property type="entry name" value="OppC_N"/>
    <property type="match status" value="1"/>
</dbReference>
<dbReference type="InterPro" id="IPR017871">
    <property type="entry name" value="ABC_transporter-like_CS"/>
</dbReference>
<feature type="transmembrane region" description="Helical" evidence="11">
    <location>
        <begin position="31"/>
        <end position="53"/>
    </location>
</feature>
<protein>
    <submittedName>
        <fullName evidence="14">Dipeptide/oligopeptide/nickel ABC transporter permease/ATP-binding protein</fullName>
    </submittedName>
</protein>
<dbReference type="SMART" id="SM00382">
    <property type="entry name" value="AAA"/>
    <property type="match status" value="1"/>
</dbReference>
<evidence type="ECO:0000313" key="14">
    <source>
        <dbReference type="EMBL" id="QSE89814.1"/>
    </source>
</evidence>
<feature type="transmembrane region" description="Helical" evidence="11">
    <location>
        <begin position="213"/>
        <end position="236"/>
    </location>
</feature>
<dbReference type="Pfam" id="PF00528">
    <property type="entry name" value="BPD_transp_1"/>
    <property type="match status" value="1"/>
</dbReference>
<comment type="similarity">
    <text evidence="11">Belongs to the binding-protein-dependent transport system permease family.</text>
</comment>
<dbReference type="PANTHER" id="PTHR43297">
    <property type="entry name" value="OLIGOPEPTIDE TRANSPORT ATP-BINDING PROTEIN APPD"/>
    <property type="match status" value="1"/>
</dbReference>
<evidence type="ECO:0000256" key="5">
    <source>
        <dbReference type="ARBA" id="ARBA00022475"/>
    </source>
</evidence>
<evidence type="ECO:0000313" key="15">
    <source>
        <dbReference type="Proteomes" id="UP000662986"/>
    </source>
</evidence>
<evidence type="ECO:0000259" key="12">
    <source>
        <dbReference type="PROSITE" id="PS50893"/>
    </source>
</evidence>
<dbReference type="SUPFAM" id="SSF52540">
    <property type="entry name" value="P-loop containing nucleoside triphosphate hydrolases"/>
    <property type="match status" value="1"/>
</dbReference>
<dbReference type="PROSITE" id="PS00211">
    <property type="entry name" value="ABC_TRANSPORTER_1"/>
    <property type="match status" value="1"/>
</dbReference>
<evidence type="ECO:0000256" key="10">
    <source>
        <dbReference type="ARBA" id="ARBA00023136"/>
    </source>
</evidence>
<sequence>MSDTTALVSTGPVEPPRPKVGTLRTLARRPVAVASATVLLLIVLVAILAPVLAPFDPDKTHLRLTNSLPNGTYWLGGDRSGRDILSRLIYSTQATVQAALIATIVAVLLGVITGLVAGYYGRTADVIGSWIANILIAVPGIIVLITLYAAVGSNQRVAMVALGILLAPNFFRLVRAMTMSVRNEYYVDAARVSGLGDTRIIARHVLYAVRGPIIVQAAFAAGVAIALQAGLEFLGLGDAGTPSWGGMLLEAFTNIYIAPVQLVWPGIALALVVSALIVLGNCLRDTLEGSKPRMRRKECASRLDVEIVTAQGDEPVLTLDGLAVEYRTDHGWKRVVHDVSLTVARGEVLGLIGESGSGKSQSAFAVLDLLPAEARIAAGSLRLALRRPCGSQTRAAALGHSVAYIAQEPRSNLDPSFTIGQQLVEGIRATTSRTKGGAKAYALELLEKVGIADPARTFDSYPHQISGGMAQRVLIAGAIAPEPELLIADEPTTALDVTVQAEILELLRDLQEEHGMAVLLVTHNFGVVADLCDRVAVMKSGVIVETGETQQVFDHPKDSTTRALLDAILDVDVVRESDAPTGVSA</sequence>
<dbReference type="Gene3D" id="1.10.3720.10">
    <property type="entry name" value="MetI-like"/>
    <property type="match status" value="1"/>
</dbReference>
<dbReference type="PANTHER" id="PTHR43297:SF2">
    <property type="entry name" value="DIPEPTIDE TRANSPORT ATP-BINDING PROTEIN DPPD"/>
    <property type="match status" value="1"/>
</dbReference>
<dbReference type="CDD" id="cd03257">
    <property type="entry name" value="ABC_NikE_OppD_transporters"/>
    <property type="match status" value="1"/>
</dbReference>
<keyword evidence="15" id="KW-1185">Reference proteome</keyword>
<dbReference type="InterPro" id="IPR035906">
    <property type="entry name" value="MetI-like_sf"/>
</dbReference>
<keyword evidence="6 11" id="KW-0812">Transmembrane</keyword>
<dbReference type="PROSITE" id="PS50928">
    <property type="entry name" value="ABC_TM1"/>
    <property type="match status" value="1"/>
</dbReference>
<keyword evidence="10 11" id="KW-0472">Membrane</keyword>
<dbReference type="InterPro" id="IPR003439">
    <property type="entry name" value="ABC_transporter-like_ATP-bd"/>
</dbReference>
<evidence type="ECO:0000259" key="13">
    <source>
        <dbReference type="PROSITE" id="PS50928"/>
    </source>
</evidence>
<proteinExistence type="inferred from homology"/>
<dbReference type="InterPro" id="IPR000515">
    <property type="entry name" value="MetI-like"/>
</dbReference>
<dbReference type="EMBL" id="CP070619">
    <property type="protein sequence ID" value="QSE89814.1"/>
    <property type="molecule type" value="Genomic_DNA"/>
</dbReference>
<evidence type="ECO:0000256" key="4">
    <source>
        <dbReference type="ARBA" id="ARBA00022448"/>
    </source>
</evidence>
<feature type="transmembrane region" description="Helical" evidence="11">
    <location>
        <begin position="96"/>
        <end position="118"/>
    </location>
</feature>
<evidence type="ECO:0000256" key="6">
    <source>
        <dbReference type="ARBA" id="ARBA00022692"/>
    </source>
</evidence>
<dbReference type="InterPro" id="IPR050388">
    <property type="entry name" value="ABC_Ni/Peptide_Import"/>
</dbReference>
<evidence type="ECO:0000256" key="8">
    <source>
        <dbReference type="ARBA" id="ARBA00022840"/>
    </source>
</evidence>
<evidence type="ECO:0000256" key="3">
    <source>
        <dbReference type="ARBA" id="ARBA00005417"/>
    </source>
</evidence>
<gene>
    <name evidence="14" type="ORF">JWS13_14855</name>
</gene>
<dbReference type="Gene3D" id="3.40.50.300">
    <property type="entry name" value="P-loop containing nucleotide triphosphate hydrolases"/>
    <property type="match status" value="1"/>
</dbReference>
<evidence type="ECO:0000256" key="2">
    <source>
        <dbReference type="ARBA" id="ARBA00004202"/>
    </source>
</evidence>
<dbReference type="InterPro" id="IPR003593">
    <property type="entry name" value="AAA+_ATPase"/>
</dbReference>
<feature type="domain" description="ABC transmembrane type-1" evidence="13">
    <location>
        <begin position="92"/>
        <end position="280"/>
    </location>
</feature>
<dbReference type="RefSeq" id="WP_206006303.1">
    <property type="nucleotide sequence ID" value="NZ_CP070619.1"/>
</dbReference>
<keyword evidence="9 11" id="KW-1133">Transmembrane helix</keyword>
<reference evidence="14 15" key="1">
    <citation type="journal article" date="2021" name="Microbiol. Resour. Announc.">
        <title>Complete Genome Sequences of Two Rhodococcus sp. Strains with Large and Linear Chromosomes, Isolated from Apple Rhizosphere.</title>
        <authorList>
            <person name="Benning S."/>
            <person name="Brugnone N."/>
            <person name="Siani R."/>
            <person name="Kublik S."/>
            <person name="Schloter M."/>
            <person name="Rad V."/>
        </authorList>
    </citation>
    <scope>NUCLEOTIDE SEQUENCE [LARGE SCALE GENOMIC DNA]</scope>
    <source>
        <strain evidence="14 15">R79</strain>
    </source>
</reference>
<feature type="domain" description="ABC transporter" evidence="12">
    <location>
        <begin position="317"/>
        <end position="565"/>
    </location>
</feature>
<evidence type="ECO:0000256" key="7">
    <source>
        <dbReference type="ARBA" id="ARBA00022741"/>
    </source>
</evidence>
<dbReference type="InterPro" id="IPR025966">
    <property type="entry name" value="OppC_N"/>
</dbReference>
<comment type="subcellular location">
    <subcellularLocation>
        <location evidence="11">Cell membrane</location>
        <topology evidence="11">Multi-pass membrane protein</topology>
    </subcellularLocation>
    <subcellularLocation>
        <location evidence="2">Cell membrane</location>
        <topology evidence="2">Peripheral membrane protein</topology>
    </subcellularLocation>
    <subcellularLocation>
        <location evidence="1">Membrane</location>
        <topology evidence="1">Multi-pass membrane protein</topology>
    </subcellularLocation>
</comment>
<organism evidence="14 15">
    <name type="scientific">Rhodococcus pseudokoreensis</name>
    <dbReference type="NCBI Taxonomy" id="2811421"/>
    <lineage>
        <taxon>Bacteria</taxon>
        <taxon>Bacillati</taxon>
        <taxon>Actinomycetota</taxon>
        <taxon>Actinomycetes</taxon>
        <taxon>Mycobacteriales</taxon>
        <taxon>Nocardiaceae</taxon>
        <taxon>Rhodococcus</taxon>
    </lineage>
</organism>
<accession>A0A974ZTL7</accession>
<feature type="transmembrane region" description="Helical" evidence="11">
    <location>
        <begin position="157"/>
        <end position="174"/>
    </location>
</feature>
<feature type="transmembrane region" description="Helical" evidence="11">
    <location>
        <begin position="256"/>
        <end position="283"/>
    </location>
</feature>
<evidence type="ECO:0000256" key="11">
    <source>
        <dbReference type="RuleBase" id="RU363032"/>
    </source>
</evidence>
<keyword evidence="4 11" id="KW-0813">Transport</keyword>
<name>A0A974ZTL7_9NOCA</name>
<dbReference type="CDD" id="cd06261">
    <property type="entry name" value="TM_PBP2"/>
    <property type="match status" value="1"/>
</dbReference>
<keyword evidence="5" id="KW-1003">Cell membrane</keyword>
<reference evidence="14 15" key="2">
    <citation type="journal article" date="2022" name="Arch. Microbiol.">
        <title>Rhodococcus pseudokoreensis sp. nov. isolated from the rhizosphere of young M26 apple rootstocks.</title>
        <authorList>
            <person name="Kampfer P."/>
            <person name="Glaeser S.P."/>
            <person name="Blom J."/>
            <person name="Wolf J."/>
            <person name="Benning S."/>
            <person name="Schloter M."/>
            <person name="Neumann-Schaal M."/>
        </authorList>
    </citation>
    <scope>NUCLEOTIDE SEQUENCE [LARGE SCALE GENOMIC DNA]</scope>
    <source>
        <strain evidence="14 15">R79</strain>
    </source>
</reference>
<dbReference type="Proteomes" id="UP000662986">
    <property type="component" value="Chromosome"/>
</dbReference>
<keyword evidence="8" id="KW-0067">ATP-binding</keyword>
<keyword evidence="7" id="KW-0547">Nucleotide-binding</keyword>
<feature type="transmembrane region" description="Helical" evidence="11">
    <location>
        <begin position="130"/>
        <end position="151"/>
    </location>
</feature>